<accession>A0ABQ5B887</accession>
<name>A0ABQ5B887_9ASTR</name>
<gene>
    <name evidence="1" type="ORF">Tco_0857823</name>
</gene>
<reference evidence="1" key="2">
    <citation type="submission" date="2022-01" db="EMBL/GenBank/DDBJ databases">
        <authorList>
            <person name="Yamashiro T."/>
            <person name="Shiraishi A."/>
            <person name="Satake H."/>
            <person name="Nakayama K."/>
        </authorList>
    </citation>
    <scope>NUCLEOTIDE SEQUENCE</scope>
</reference>
<dbReference type="EMBL" id="BQNB010013014">
    <property type="protein sequence ID" value="GJT10781.1"/>
    <property type="molecule type" value="Genomic_DNA"/>
</dbReference>
<organism evidence="1 2">
    <name type="scientific">Tanacetum coccineum</name>
    <dbReference type="NCBI Taxonomy" id="301880"/>
    <lineage>
        <taxon>Eukaryota</taxon>
        <taxon>Viridiplantae</taxon>
        <taxon>Streptophyta</taxon>
        <taxon>Embryophyta</taxon>
        <taxon>Tracheophyta</taxon>
        <taxon>Spermatophyta</taxon>
        <taxon>Magnoliopsida</taxon>
        <taxon>eudicotyledons</taxon>
        <taxon>Gunneridae</taxon>
        <taxon>Pentapetalae</taxon>
        <taxon>asterids</taxon>
        <taxon>campanulids</taxon>
        <taxon>Asterales</taxon>
        <taxon>Asteraceae</taxon>
        <taxon>Asteroideae</taxon>
        <taxon>Anthemideae</taxon>
        <taxon>Anthemidinae</taxon>
        <taxon>Tanacetum</taxon>
    </lineage>
</organism>
<keyword evidence="2" id="KW-1185">Reference proteome</keyword>
<protein>
    <submittedName>
        <fullName evidence="1">Uncharacterized protein</fullName>
    </submittedName>
</protein>
<reference evidence="1" key="1">
    <citation type="journal article" date="2022" name="Int. J. Mol. Sci.">
        <title>Draft Genome of Tanacetum Coccineum: Genomic Comparison of Closely Related Tanacetum-Family Plants.</title>
        <authorList>
            <person name="Yamashiro T."/>
            <person name="Shiraishi A."/>
            <person name="Nakayama K."/>
            <person name="Satake H."/>
        </authorList>
    </citation>
    <scope>NUCLEOTIDE SEQUENCE</scope>
</reference>
<evidence type="ECO:0000313" key="2">
    <source>
        <dbReference type="Proteomes" id="UP001151760"/>
    </source>
</evidence>
<sequence>MALCLSITQACKEYTDGCFVRCAEKALVASLVCADQEHGLHLWSSRILSSHDLILPLAPLVTVLDKLILVGIFIDGGPEEKETGVKDLFAERFAHDVPRWVHCGKAGENLKSFIAMHTSPSQMDGPSLSNQDLELPERLFIMFGELEMQSSEKDEWSILPRRRVIGRDIFEKS</sequence>
<proteinExistence type="predicted"/>
<comment type="caution">
    <text evidence="1">The sequence shown here is derived from an EMBL/GenBank/DDBJ whole genome shotgun (WGS) entry which is preliminary data.</text>
</comment>
<dbReference type="Proteomes" id="UP001151760">
    <property type="component" value="Unassembled WGS sequence"/>
</dbReference>
<evidence type="ECO:0000313" key="1">
    <source>
        <dbReference type="EMBL" id="GJT10781.1"/>
    </source>
</evidence>